<keyword evidence="4 5" id="KW-0648">Protein biosynthesis</keyword>
<dbReference type="GO" id="GO:0019843">
    <property type="term" value="F:rRNA binding"/>
    <property type="evidence" value="ECO:0007669"/>
    <property type="project" value="UniProtKB-UniRule"/>
</dbReference>
<keyword evidence="1 5" id="KW-0820">tRNA-binding</keyword>
<feature type="region of interest" description="Disordered" evidence="6">
    <location>
        <begin position="427"/>
        <end position="451"/>
    </location>
</feature>
<dbReference type="GO" id="GO:1990112">
    <property type="term" value="C:RQC complex"/>
    <property type="evidence" value="ECO:0007669"/>
    <property type="project" value="TreeGrafter"/>
</dbReference>
<dbReference type="InterPro" id="IPR043682">
    <property type="entry name" value="RqcH_bacterial"/>
</dbReference>
<dbReference type="AlphaFoldDB" id="A0A347WKF7"/>
<keyword evidence="9" id="KW-1185">Reference proteome</keyword>
<accession>A0A347WKF7</accession>
<feature type="domain" description="NFACT RNA-binding" evidence="7">
    <location>
        <begin position="446"/>
        <end position="537"/>
    </location>
</feature>
<name>A0A347WKF7_9LACT</name>
<evidence type="ECO:0000313" key="8">
    <source>
        <dbReference type="EMBL" id="AXY25564.1"/>
    </source>
</evidence>
<dbReference type="Pfam" id="PF05670">
    <property type="entry name" value="NFACT-R_1"/>
    <property type="match status" value="1"/>
</dbReference>
<comment type="function">
    <text evidence="5">Key component of the ribosome quality control system (RQC), a ribosome-associated complex that mediates the extraction of incompletely synthesized nascent chains from stalled ribosomes and their subsequent degradation. RqcH recruits Ala-charged tRNA, and with RqcP directs the elongation of stalled nascent chains on 50S ribosomal subunits, leading to non-templated C-terminal alanine extensions (Ala tail). The Ala tail promotes nascent chain degradation. May add between 1 and at least 8 Ala residues. Binds to stalled 50S ribosomal subunits.</text>
</comment>
<dbReference type="EMBL" id="CP023434">
    <property type="protein sequence ID" value="AXY25564.1"/>
    <property type="molecule type" value="Genomic_DNA"/>
</dbReference>
<proteinExistence type="inferred from homology"/>
<dbReference type="FunFam" id="2.30.310.10:FF:000004">
    <property type="entry name" value="Fibronectin-binding protein A"/>
    <property type="match status" value="1"/>
</dbReference>
<dbReference type="HAMAP" id="MF_00844_B">
    <property type="entry name" value="RqcH_B"/>
    <property type="match status" value="1"/>
</dbReference>
<evidence type="ECO:0000256" key="6">
    <source>
        <dbReference type="SAM" id="MobiDB-lite"/>
    </source>
</evidence>
<dbReference type="GO" id="GO:0043023">
    <property type="term" value="F:ribosomal large subunit binding"/>
    <property type="evidence" value="ECO:0007669"/>
    <property type="project" value="UniProtKB-UniRule"/>
</dbReference>
<dbReference type="OrthoDB" id="9766163at2"/>
<evidence type="ECO:0000256" key="3">
    <source>
        <dbReference type="ARBA" id="ARBA00022884"/>
    </source>
</evidence>
<dbReference type="PANTHER" id="PTHR15239">
    <property type="entry name" value="NUCLEAR EXPORT MEDIATOR FACTOR NEMF"/>
    <property type="match status" value="1"/>
</dbReference>
<organism evidence="8 9">
    <name type="scientific">Suicoccus acidiformans</name>
    <dbReference type="NCBI Taxonomy" id="2036206"/>
    <lineage>
        <taxon>Bacteria</taxon>
        <taxon>Bacillati</taxon>
        <taxon>Bacillota</taxon>
        <taxon>Bacilli</taxon>
        <taxon>Lactobacillales</taxon>
        <taxon>Aerococcaceae</taxon>
        <taxon>Suicoccus</taxon>
    </lineage>
</organism>
<gene>
    <name evidence="5" type="primary">rqcH</name>
    <name evidence="8" type="ORF">CL176_05910</name>
</gene>
<keyword evidence="3 5" id="KW-0694">RNA-binding</keyword>
<dbReference type="PANTHER" id="PTHR15239:SF6">
    <property type="entry name" value="RIBOSOME QUALITY CONTROL COMPLEX SUBUNIT NEMF"/>
    <property type="match status" value="1"/>
</dbReference>
<evidence type="ECO:0000259" key="7">
    <source>
        <dbReference type="Pfam" id="PF05670"/>
    </source>
</evidence>
<reference evidence="8 9" key="1">
    <citation type="submission" date="2017-09" db="EMBL/GenBank/DDBJ databases">
        <title>Complete genome sequence of Oxytococcus suis strain ZY16052.</title>
        <authorList>
            <person name="Li F."/>
        </authorList>
    </citation>
    <scope>NUCLEOTIDE SEQUENCE [LARGE SCALE GENOMIC DNA]</scope>
    <source>
        <strain evidence="8 9">ZY16052</strain>
    </source>
</reference>
<dbReference type="GO" id="GO:0072344">
    <property type="term" value="P:rescue of stalled ribosome"/>
    <property type="evidence" value="ECO:0007669"/>
    <property type="project" value="UniProtKB-UniRule"/>
</dbReference>
<keyword evidence="2 5" id="KW-0699">rRNA-binding</keyword>
<evidence type="ECO:0000256" key="1">
    <source>
        <dbReference type="ARBA" id="ARBA00022555"/>
    </source>
</evidence>
<dbReference type="Proteomes" id="UP000263232">
    <property type="component" value="Chromosome"/>
</dbReference>
<dbReference type="Gene3D" id="3.40.970.40">
    <property type="entry name" value="fibrinogen binding protein from staphylococcus aureus domain like"/>
    <property type="match status" value="1"/>
</dbReference>
<dbReference type="Gene3D" id="2.30.310.10">
    <property type="entry name" value="ibrinogen binding protein from staphylococcus aureus domain"/>
    <property type="match status" value="1"/>
</dbReference>
<comment type="subunit">
    <text evidence="5">Associates with stalled 50S ribosomal subunits. Binds to RqcP.</text>
</comment>
<evidence type="ECO:0000256" key="5">
    <source>
        <dbReference type="HAMAP-Rule" id="MF_00844"/>
    </source>
</evidence>
<protein>
    <recommendedName>
        <fullName evidence="5">Rqc2 homolog RqcH</fullName>
        <shortName evidence="5">RqcH</shortName>
    </recommendedName>
</protein>
<feature type="compositionally biased region" description="Basic residues" evidence="6">
    <location>
        <begin position="434"/>
        <end position="449"/>
    </location>
</feature>
<sequence>MSFDGFFTRQMLNELKEQLVGGRVSRVFQPFEQEIHLVIRSKRQNHRLVASIHPTYYRLHLSQERPANPTHAPMFAMLLRKHLENASLLDIQQIGNDRVVRLIFSGRDELGDLKSYHLMIELMGRHSNIVLVDPKREIIIDCIKHVPASLNSYRTLQAGADYRLPPSQATQTNITTLSAYDLKQWCHLHAESLAAGEGFRIIQGLSKLAAQEIAHTIHTKEISAYDAVQDFLEKLAVGPGVMIEADKPVFYAFDLSYIAGERTAFDNLSALVDAYYAHRVHTDRIKQMTGNIIHQLEQIIARNQTKLEHLAKDRQIAENSETYRIYGELLSAYAHEVEKGQAMVALPNYYEENAPLDIPLDPAKSPIENSQSYFKKYSKYRDSLKYIDKETGKARQEIAYLESVLVQIAQADIEDIEDIKQELREEGYQAQKHGQTKKRSKTSSKPRRYRSSDGVMIYVGRNNHQNDELSLKRASKNHWWLHTKNIPGSHVIVESDRPSEQTMLEAAEIAAYHSKSQYSANVPVDTVQVKHLRKPNGAKPGFVIYEGQQTLYVTPVESAIKAREVTDN</sequence>
<dbReference type="RefSeq" id="WP_118990466.1">
    <property type="nucleotide sequence ID" value="NZ_CP023434.1"/>
</dbReference>
<evidence type="ECO:0000313" key="9">
    <source>
        <dbReference type="Proteomes" id="UP000263232"/>
    </source>
</evidence>
<dbReference type="InterPro" id="IPR008532">
    <property type="entry name" value="NFACT_RNA-bd"/>
</dbReference>
<evidence type="ECO:0000256" key="4">
    <source>
        <dbReference type="ARBA" id="ARBA00022917"/>
    </source>
</evidence>
<dbReference type="InterPro" id="IPR051608">
    <property type="entry name" value="RQC_Subunit_NEMF"/>
</dbReference>
<evidence type="ECO:0000256" key="2">
    <source>
        <dbReference type="ARBA" id="ARBA00022730"/>
    </source>
</evidence>
<dbReference type="KEGG" id="abae:CL176_05910"/>
<comment type="similarity">
    <text evidence="5">Belongs to the NEMF family.</text>
</comment>
<dbReference type="GO" id="GO:0000049">
    <property type="term" value="F:tRNA binding"/>
    <property type="evidence" value="ECO:0007669"/>
    <property type="project" value="UniProtKB-UniRule"/>
</dbReference>
<dbReference type="Pfam" id="PF05833">
    <property type="entry name" value="NFACT_N"/>
    <property type="match status" value="1"/>
</dbReference>